<dbReference type="Proteomes" id="UP001185779">
    <property type="component" value="Unassembled WGS sequence"/>
</dbReference>
<organism evidence="3 4">
    <name type="scientific">Gordonia amicalis</name>
    <dbReference type="NCBI Taxonomy" id="89053"/>
    <lineage>
        <taxon>Bacteria</taxon>
        <taxon>Bacillati</taxon>
        <taxon>Actinomycetota</taxon>
        <taxon>Actinomycetes</taxon>
        <taxon>Mycobacteriales</taxon>
        <taxon>Gordoniaceae</taxon>
        <taxon>Gordonia</taxon>
    </lineage>
</organism>
<gene>
    <name evidence="3" type="ORF">R3P94_20660</name>
</gene>
<evidence type="ECO:0000259" key="2">
    <source>
        <dbReference type="Pfam" id="PF06724"/>
    </source>
</evidence>
<comment type="caution">
    <text evidence="3">The sequence shown here is derived from an EMBL/GenBank/DDBJ whole genome shotgun (WGS) entry which is preliminary data.</text>
</comment>
<feature type="domain" description="DUF1206" evidence="2">
    <location>
        <begin position="219"/>
        <end position="287"/>
    </location>
</feature>
<name>A0ABU4DIU7_9ACTN</name>
<feature type="domain" description="DUF1206" evidence="2">
    <location>
        <begin position="116"/>
        <end position="180"/>
    </location>
</feature>
<accession>A0ABU4DIU7</accession>
<dbReference type="InterPro" id="IPR009597">
    <property type="entry name" value="DUF1206"/>
</dbReference>
<keyword evidence="1" id="KW-0812">Transmembrane</keyword>
<feature type="transmembrane region" description="Helical" evidence="1">
    <location>
        <begin position="114"/>
        <end position="133"/>
    </location>
</feature>
<keyword evidence="1" id="KW-0472">Membrane</keyword>
<feature type="domain" description="DUF1206" evidence="2">
    <location>
        <begin position="25"/>
        <end position="91"/>
    </location>
</feature>
<feature type="transmembrane region" description="Helical" evidence="1">
    <location>
        <begin position="158"/>
        <end position="176"/>
    </location>
</feature>
<feature type="transmembrane region" description="Helical" evidence="1">
    <location>
        <begin position="28"/>
        <end position="46"/>
    </location>
</feature>
<dbReference type="RefSeq" id="WP_283514067.1">
    <property type="nucleotide sequence ID" value="NZ_JASIRD010000012.1"/>
</dbReference>
<keyword evidence="1" id="KW-1133">Transmembrane helix</keyword>
<proteinExistence type="predicted"/>
<feature type="transmembrane region" description="Helical" evidence="1">
    <location>
        <begin position="221"/>
        <end position="242"/>
    </location>
</feature>
<reference evidence="3 4" key="1">
    <citation type="submission" date="2023-10" db="EMBL/GenBank/DDBJ databases">
        <title>Development of a sustainable strategy for remediation of hydrocarbon-contaminated territories based on the waste exchange concept.</title>
        <authorList>
            <person name="Krivoruchko A."/>
        </authorList>
    </citation>
    <scope>NUCLEOTIDE SEQUENCE [LARGE SCALE GENOMIC DNA]</scope>
    <source>
        <strain evidence="3 4">IEGM 1266</strain>
    </source>
</reference>
<dbReference type="Pfam" id="PF06724">
    <property type="entry name" value="DUF1206"/>
    <property type="match status" value="3"/>
</dbReference>
<evidence type="ECO:0000313" key="4">
    <source>
        <dbReference type="Proteomes" id="UP001185779"/>
    </source>
</evidence>
<dbReference type="EMBL" id="JAWLKI010000032">
    <property type="protein sequence ID" value="MDV6309681.1"/>
    <property type="molecule type" value="Genomic_DNA"/>
</dbReference>
<evidence type="ECO:0000256" key="1">
    <source>
        <dbReference type="SAM" id="Phobius"/>
    </source>
</evidence>
<protein>
    <submittedName>
        <fullName evidence="3">DUF1206 domain-containing protein</fullName>
    </submittedName>
</protein>
<evidence type="ECO:0000313" key="3">
    <source>
        <dbReference type="EMBL" id="MDV6309681.1"/>
    </source>
</evidence>
<keyword evidence="4" id="KW-1185">Reference proteome</keyword>
<sequence>MSGNPVTGAVDRATESPWFEHVARAGHAVSGLLHLLIAYIIVRLAFGDTGTADQSGALGIFAGNPGGRLALWVAAAAFAGLALWRIAEAIRGPHPTEPGKENDGAQDWLDRGKALSLAVVYVGFAWTAVQFALGSGQSSGKQNAGLTARLMESGGGKFVVVVAGLIIIGVGVYHVYKGASRSFLDDLKPPIGRSTSDDVTTSRAGAASGDRAATIAGVVGYCGKGLVLIGTGILVIVAVATADPSKASGIDGTVKSLAELPAGQVLMILAAIGIAAYGVYCYWLTRYARM</sequence>
<feature type="transmembrane region" description="Helical" evidence="1">
    <location>
        <begin position="262"/>
        <end position="284"/>
    </location>
</feature>